<dbReference type="EMBL" id="CP089982">
    <property type="protein sequence ID" value="WXA98350.1"/>
    <property type="molecule type" value="Genomic_DNA"/>
</dbReference>
<name>A0ABZ2KL63_9BACT</name>
<evidence type="ECO:0000256" key="4">
    <source>
        <dbReference type="ARBA" id="ARBA00022840"/>
    </source>
</evidence>
<dbReference type="Gene3D" id="1.10.510.10">
    <property type="entry name" value="Transferase(Phosphotransferase) domain 1"/>
    <property type="match status" value="1"/>
</dbReference>
<dbReference type="CDD" id="cd14014">
    <property type="entry name" value="STKc_PknB_like"/>
    <property type="match status" value="1"/>
</dbReference>
<dbReference type="InterPro" id="IPR000719">
    <property type="entry name" value="Prot_kinase_dom"/>
</dbReference>
<dbReference type="InterPro" id="IPR017441">
    <property type="entry name" value="Protein_kinase_ATP_BS"/>
</dbReference>
<dbReference type="PANTHER" id="PTHR43289:SF34">
    <property type="entry name" value="SERINE_THREONINE-PROTEIN KINASE YBDM-RELATED"/>
    <property type="match status" value="1"/>
</dbReference>
<feature type="domain" description="Protein kinase" evidence="6">
    <location>
        <begin position="25"/>
        <end position="288"/>
    </location>
</feature>
<dbReference type="Pfam" id="PF00069">
    <property type="entry name" value="Pkinase"/>
    <property type="match status" value="1"/>
</dbReference>
<evidence type="ECO:0000259" key="6">
    <source>
        <dbReference type="PROSITE" id="PS50011"/>
    </source>
</evidence>
<dbReference type="Gene3D" id="3.30.200.20">
    <property type="entry name" value="Phosphorylase Kinase, domain 1"/>
    <property type="match status" value="1"/>
</dbReference>
<evidence type="ECO:0000313" key="7">
    <source>
        <dbReference type="EMBL" id="WXA98350.1"/>
    </source>
</evidence>
<dbReference type="PROSITE" id="PS00107">
    <property type="entry name" value="PROTEIN_KINASE_ATP"/>
    <property type="match status" value="1"/>
</dbReference>
<keyword evidence="4 5" id="KW-0067">ATP-binding</keyword>
<dbReference type="PROSITE" id="PS50011">
    <property type="entry name" value="PROTEIN_KINASE_DOM"/>
    <property type="match status" value="1"/>
</dbReference>
<dbReference type="Proteomes" id="UP001379533">
    <property type="component" value="Chromosome"/>
</dbReference>
<gene>
    <name evidence="7" type="ORF">LZC95_16120</name>
</gene>
<dbReference type="GO" id="GO:0004674">
    <property type="term" value="F:protein serine/threonine kinase activity"/>
    <property type="evidence" value="ECO:0007669"/>
    <property type="project" value="UniProtKB-KW"/>
</dbReference>
<dbReference type="PROSITE" id="PS00108">
    <property type="entry name" value="PROTEIN_KINASE_ST"/>
    <property type="match status" value="1"/>
</dbReference>
<evidence type="ECO:0000313" key="8">
    <source>
        <dbReference type="Proteomes" id="UP001379533"/>
    </source>
</evidence>
<keyword evidence="8" id="KW-1185">Reference proteome</keyword>
<dbReference type="PANTHER" id="PTHR43289">
    <property type="entry name" value="MITOGEN-ACTIVATED PROTEIN KINASE KINASE KINASE 20-RELATED"/>
    <property type="match status" value="1"/>
</dbReference>
<evidence type="ECO:0000256" key="5">
    <source>
        <dbReference type="PROSITE-ProRule" id="PRU10141"/>
    </source>
</evidence>
<sequence>MAPSSSGSSASKRALARIGSIVHECRIERLIGIGGMAAVYAGTREDGERVAIKFLLERFQDDPNMVRLFSQEANIANQVDHPGAVPVLDCSVDDDGCAFLIMPLLQGETVRARWERANLCLPVADAGVIVSDALDVLASAHARGIVHRDIKPENLFISTSGNLRVLDFGIARRCDRDGSVTMTGYMIGTPAFMSPEQALGAPNGVGPASDCWSAGATLFSLLSGQFVHDAATAGAQLASATRPPRSLADAAPHLPLSIVRFVDKALALDPKDRWPSARDMREALHEAFEGALNEPMEVTAPRVRGKFVAELAQKTEATRVKLPSRQSTRSRGPASQPLWMKYLQPDVEVSAFLPKFFDTMNATVRRILTEHGLGYYVETGWFIPDARPWWPMEAYVLALNAIAETLSPIKALDAGKRAAKYVELPPEPMMQNIHAMFESMDMAYHLNHRKNGVPMVDIESGRMEDGIGHYRYRGKLDTEQSVVMVCEEPYPCAMDHGMILGFARRFEPYAVVEHGPGGCRKDGAESCTYHITWW</sequence>
<proteinExistence type="predicted"/>
<keyword evidence="7" id="KW-0723">Serine/threonine-protein kinase</keyword>
<keyword evidence="3 7" id="KW-0418">Kinase</keyword>
<evidence type="ECO:0000256" key="1">
    <source>
        <dbReference type="ARBA" id="ARBA00022679"/>
    </source>
</evidence>
<dbReference type="SMART" id="SM00220">
    <property type="entry name" value="S_TKc"/>
    <property type="match status" value="1"/>
</dbReference>
<keyword evidence="1" id="KW-0808">Transferase</keyword>
<dbReference type="RefSeq" id="WP_394848963.1">
    <property type="nucleotide sequence ID" value="NZ_CP089982.1"/>
</dbReference>
<protein>
    <submittedName>
        <fullName evidence="7">Serine/threonine protein kinase</fullName>
    </submittedName>
</protein>
<accession>A0ABZ2KL63</accession>
<reference evidence="7 8" key="1">
    <citation type="submission" date="2021-12" db="EMBL/GenBank/DDBJ databases">
        <title>Discovery of the Pendulisporaceae a myxobacterial family with distinct sporulation behavior and unique specialized metabolism.</title>
        <authorList>
            <person name="Garcia R."/>
            <person name="Popoff A."/>
            <person name="Bader C.D."/>
            <person name="Loehr J."/>
            <person name="Walesch S."/>
            <person name="Walt C."/>
            <person name="Boldt J."/>
            <person name="Bunk B."/>
            <person name="Haeckl F.J.F.P.J."/>
            <person name="Gunesch A.P."/>
            <person name="Birkelbach J."/>
            <person name="Nuebel U."/>
            <person name="Pietschmann T."/>
            <person name="Bach T."/>
            <person name="Mueller R."/>
        </authorList>
    </citation>
    <scope>NUCLEOTIDE SEQUENCE [LARGE SCALE GENOMIC DNA]</scope>
    <source>
        <strain evidence="7 8">MSr12523</strain>
    </source>
</reference>
<evidence type="ECO:0000256" key="2">
    <source>
        <dbReference type="ARBA" id="ARBA00022741"/>
    </source>
</evidence>
<feature type="binding site" evidence="5">
    <location>
        <position position="53"/>
    </location>
    <ligand>
        <name>ATP</name>
        <dbReference type="ChEBI" id="CHEBI:30616"/>
    </ligand>
</feature>
<keyword evidence="2 5" id="KW-0547">Nucleotide-binding</keyword>
<dbReference type="InterPro" id="IPR008271">
    <property type="entry name" value="Ser/Thr_kinase_AS"/>
</dbReference>
<evidence type="ECO:0000256" key="3">
    <source>
        <dbReference type="ARBA" id="ARBA00022777"/>
    </source>
</evidence>
<dbReference type="InterPro" id="IPR011009">
    <property type="entry name" value="Kinase-like_dom_sf"/>
</dbReference>
<organism evidence="7 8">
    <name type="scientific">Pendulispora brunnea</name>
    <dbReference type="NCBI Taxonomy" id="2905690"/>
    <lineage>
        <taxon>Bacteria</taxon>
        <taxon>Pseudomonadati</taxon>
        <taxon>Myxococcota</taxon>
        <taxon>Myxococcia</taxon>
        <taxon>Myxococcales</taxon>
        <taxon>Sorangiineae</taxon>
        <taxon>Pendulisporaceae</taxon>
        <taxon>Pendulispora</taxon>
    </lineage>
</organism>
<dbReference type="SUPFAM" id="SSF56112">
    <property type="entry name" value="Protein kinase-like (PK-like)"/>
    <property type="match status" value="1"/>
</dbReference>